<dbReference type="InterPro" id="IPR021897">
    <property type="entry name" value="FAP206"/>
</dbReference>
<keyword evidence="8" id="KW-0966">Cell projection</keyword>
<evidence type="ECO:0000256" key="3">
    <source>
        <dbReference type="ARBA" id="ARBA00021602"/>
    </source>
</evidence>
<dbReference type="Pfam" id="PF12018">
    <property type="entry name" value="FAP206"/>
    <property type="match status" value="1"/>
</dbReference>
<feature type="region of interest" description="Disordered" evidence="9">
    <location>
        <begin position="363"/>
        <end position="402"/>
    </location>
</feature>
<dbReference type="EMBL" id="JAPFFF010000001">
    <property type="protein sequence ID" value="KAK8899498.1"/>
    <property type="molecule type" value="Genomic_DNA"/>
</dbReference>
<comment type="caution">
    <text evidence="10">The sequence shown here is derived from an EMBL/GenBank/DDBJ whole genome shotgun (WGS) entry which is preliminary data.</text>
</comment>
<sequence>MEDSIVTIVQNLTDECSAHGIDATPALIAYTVRSIISKNIDEYQIDVSQPLEDDKATLLHDEALDLLQDPESLPMLTIRMQVDMDLGLAQSERSQKQREERDSEHRGAIEQELITTRARSTTALESLYRKIVSYTIISSKWGSPNDPQCVRQATAALEQVFPPSDLSKFIAGTDEDKRKHLQEVSKLVLGVRVFQTFGSDMADPSTNLRLEIPKKLEALKSRIQQSIDSVNSTIIQYNEQLKADPPLDEPPEQQELRRRLTDELANRQQFLFFYELLLSRLRDVSKNIEQSTVEFDKLIENLRGLMELSDSVPTAKAFPIFSALSVVWMNFKTAEDQIKSFELLLARLRKHRDTFQYSINENPESQNAAQQQQQQQQASGEVKFDDPNASPIPKENEVTADDSEPVLVQHDADGEFAFNGFCPVTLVERNGLLLPGDVVLGSVKWERKYYAFVDQEKRAKFQENPAKWHHDALEIAKKHPELVPLLGLQAEFPNLQAPKIPVKAKIPEPPSSKYRNAEVETEVHPIESYIDRTYHWNQWELMKRKKILKGLENKRSKGNQTDISHYKRESQVQTVEKRDKSEQTMVDSGVAMPRTVRYIAGLRGDTMSKPTVVTLTLDMNDTNTNKNKKSKK</sequence>
<comment type="similarity">
    <text evidence="2">Belongs to the CFAP206 family.</text>
</comment>
<keyword evidence="4" id="KW-0963">Cytoplasm</keyword>
<feature type="compositionally biased region" description="Low complexity" evidence="9">
    <location>
        <begin position="366"/>
        <end position="378"/>
    </location>
</feature>
<evidence type="ECO:0000313" key="11">
    <source>
        <dbReference type="Proteomes" id="UP001470230"/>
    </source>
</evidence>
<organism evidence="10 11">
    <name type="scientific">Tritrichomonas musculus</name>
    <dbReference type="NCBI Taxonomy" id="1915356"/>
    <lineage>
        <taxon>Eukaryota</taxon>
        <taxon>Metamonada</taxon>
        <taxon>Parabasalia</taxon>
        <taxon>Tritrichomonadida</taxon>
        <taxon>Tritrichomonadidae</taxon>
        <taxon>Tritrichomonas</taxon>
    </lineage>
</organism>
<evidence type="ECO:0000256" key="1">
    <source>
        <dbReference type="ARBA" id="ARBA00004430"/>
    </source>
</evidence>
<evidence type="ECO:0000256" key="2">
    <source>
        <dbReference type="ARBA" id="ARBA00010500"/>
    </source>
</evidence>
<name>A0ABR2L831_9EUKA</name>
<evidence type="ECO:0000313" key="10">
    <source>
        <dbReference type="EMBL" id="KAK8899498.1"/>
    </source>
</evidence>
<gene>
    <name evidence="10" type="ORF">M9Y10_001814</name>
</gene>
<comment type="subcellular location">
    <subcellularLocation>
        <location evidence="1">Cytoplasm</location>
        <location evidence="1">Cytoskeleton</location>
        <location evidence="1">Cilium axoneme</location>
    </subcellularLocation>
</comment>
<dbReference type="PANTHER" id="PTHR21442:SF0">
    <property type="entry name" value="CILIA- AND FLAGELLA-ASSOCIATED PROTEIN 206"/>
    <property type="match status" value="1"/>
</dbReference>
<accession>A0ABR2L831</accession>
<proteinExistence type="inferred from homology"/>
<keyword evidence="5" id="KW-0970">Cilium biogenesis/degradation</keyword>
<evidence type="ECO:0000256" key="4">
    <source>
        <dbReference type="ARBA" id="ARBA00022490"/>
    </source>
</evidence>
<keyword evidence="7" id="KW-0206">Cytoskeleton</keyword>
<evidence type="ECO:0000256" key="8">
    <source>
        <dbReference type="ARBA" id="ARBA00023273"/>
    </source>
</evidence>
<evidence type="ECO:0000256" key="9">
    <source>
        <dbReference type="SAM" id="MobiDB-lite"/>
    </source>
</evidence>
<reference evidence="10 11" key="1">
    <citation type="submission" date="2024-04" db="EMBL/GenBank/DDBJ databases">
        <title>Tritrichomonas musculus Genome.</title>
        <authorList>
            <person name="Alves-Ferreira E."/>
            <person name="Grigg M."/>
            <person name="Lorenzi H."/>
            <person name="Galac M."/>
        </authorList>
    </citation>
    <scope>NUCLEOTIDE SEQUENCE [LARGE SCALE GENOMIC DNA]</scope>
    <source>
        <strain evidence="10 11">EAF2021</strain>
    </source>
</reference>
<dbReference type="Proteomes" id="UP001470230">
    <property type="component" value="Unassembled WGS sequence"/>
</dbReference>
<evidence type="ECO:0000256" key="7">
    <source>
        <dbReference type="ARBA" id="ARBA00023212"/>
    </source>
</evidence>
<keyword evidence="11" id="KW-1185">Reference proteome</keyword>
<protein>
    <recommendedName>
        <fullName evidence="3">Cilia- and flagella-associated protein 206</fullName>
    </recommendedName>
</protein>
<evidence type="ECO:0000256" key="6">
    <source>
        <dbReference type="ARBA" id="ARBA00023069"/>
    </source>
</evidence>
<dbReference type="PANTHER" id="PTHR21442">
    <property type="entry name" value="CILIA- AND FLAGELLA-ASSOCIATED PROTEIN 206"/>
    <property type="match status" value="1"/>
</dbReference>
<evidence type="ECO:0000256" key="5">
    <source>
        <dbReference type="ARBA" id="ARBA00022794"/>
    </source>
</evidence>
<keyword evidence="6" id="KW-0969">Cilium</keyword>